<comment type="subcellular location">
    <subcellularLocation>
        <location evidence="1">Cell membrane</location>
        <topology evidence="1">Multi-pass membrane protein</topology>
    </subcellularLocation>
</comment>
<dbReference type="GO" id="GO:0005886">
    <property type="term" value="C:plasma membrane"/>
    <property type="evidence" value="ECO:0007669"/>
    <property type="project" value="UniProtKB-SubCell"/>
</dbReference>
<sequence length="339" mass="34614">MADHRAPVREHADGAADVTAADGADGRRSWRRFDIQWIRRNGVYVALAALIMVNIVITPNFVNVATLRLQLIQVVPVLIVALGMAVVIATKGIDLSVGAVMALAAAVIPLYIGYGAALAILVALLAGALSGAVAGSLVARIGVQPIVATLGLMVAGRGLANLLGGEIKSIRDPGMRALGTGSVLGVPYVVLVAIVVTVLVWFLVARTTLGRQIVAIGGNARASVLAGLPVGRVLLTAYVVCALLAAVAGVLLTARSQASDPTRLGLLMELSAITAVVIGGTPLTGGQIRVAGTVAGALLLQLITATMIAHDIPDSVAQMAQAVIVVGAVYLQLGRRGRR</sequence>
<name>A0A2P8E5D4_9ACTN</name>
<evidence type="ECO:0000256" key="2">
    <source>
        <dbReference type="ARBA" id="ARBA00022475"/>
    </source>
</evidence>
<evidence type="ECO:0000256" key="3">
    <source>
        <dbReference type="ARBA" id="ARBA00022692"/>
    </source>
</evidence>
<keyword evidence="5 6" id="KW-0472">Membrane</keyword>
<proteinExistence type="predicted"/>
<feature type="transmembrane region" description="Helical" evidence="6">
    <location>
        <begin position="225"/>
        <end position="252"/>
    </location>
</feature>
<dbReference type="GO" id="GO:0022857">
    <property type="term" value="F:transmembrane transporter activity"/>
    <property type="evidence" value="ECO:0007669"/>
    <property type="project" value="InterPro"/>
</dbReference>
<dbReference type="Proteomes" id="UP000243528">
    <property type="component" value="Unassembled WGS sequence"/>
</dbReference>
<comment type="caution">
    <text evidence="7">The sequence shown here is derived from an EMBL/GenBank/DDBJ whole genome shotgun (WGS) entry which is preliminary data.</text>
</comment>
<evidence type="ECO:0000313" key="7">
    <source>
        <dbReference type="EMBL" id="PSL04694.1"/>
    </source>
</evidence>
<feature type="transmembrane region" description="Helical" evidence="6">
    <location>
        <begin position="290"/>
        <end position="309"/>
    </location>
</feature>
<keyword evidence="3 6" id="KW-0812">Transmembrane</keyword>
<feature type="transmembrane region" description="Helical" evidence="6">
    <location>
        <begin position="95"/>
        <end position="112"/>
    </location>
</feature>
<feature type="transmembrane region" description="Helical" evidence="6">
    <location>
        <begin position="69"/>
        <end position="88"/>
    </location>
</feature>
<dbReference type="EMBL" id="PYGE01000005">
    <property type="protein sequence ID" value="PSL04694.1"/>
    <property type="molecule type" value="Genomic_DNA"/>
</dbReference>
<dbReference type="PANTHER" id="PTHR32196">
    <property type="entry name" value="ABC TRANSPORTER PERMEASE PROTEIN YPHD-RELATED-RELATED"/>
    <property type="match status" value="1"/>
</dbReference>
<feature type="transmembrane region" description="Helical" evidence="6">
    <location>
        <begin position="146"/>
        <end position="164"/>
    </location>
</feature>
<protein>
    <submittedName>
        <fullName evidence="7">Monosaccharide ABC transporter membrane protein (CUT2 family)</fullName>
    </submittedName>
</protein>
<dbReference type="Pfam" id="PF02653">
    <property type="entry name" value="BPD_transp_2"/>
    <property type="match status" value="1"/>
</dbReference>
<reference evidence="7 8" key="1">
    <citation type="submission" date="2018-03" db="EMBL/GenBank/DDBJ databases">
        <title>Genomic Encyclopedia of Archaeal and Bacterial Type Strains, Phase II (KMG-II): from individual species to whole genera.</title>
        <authorList>
            <person name="Goeker M."/>
        </authorList>
    </citation>
    <scope>NUCLEOTIDE SEQUENCE [LARGE SCALE GENOMIC DNA]</scope>
    <source>
        <strain evidence="7 8">DSM 45211</strain>
    </source>
</reference>
<dbReference type="CDD" id="cd06579">
    <property type="entry name" value="TM_PBP1_transp_AraH_like"/>
    <property type="match status" value="1"/>
</dbReference>
<feature type="transmembrane region" description="Helical" evidence="6">
    <location>
        <begin position="184"/>
        <end position="204"/>
    </location>
</feature>
<feature type="transmembrane region" description="Helical" evidence="6">
    <location>
        <begin position="264"/>
        <end position="283"/>
    </location>
</feature>
<dbReference type="PANTHER" id="PTHR32196:SF19">
    <property type="entry name" value="GALACTOFURANOSE TRANSPORTER PERMEASE PROTEIN YTFT"/>
    <property type="match status" value="1"/>
</dbReference>
<keyword evidence="8" id="KW-1185">Reference proteome</keyword>
<keyword evidence="4 6" id="KW-1133">Transmembrane helix</keyword>
<feature type="transmembrane region" description="Helical" evidence="6">
    <location>
        <begin position="315"/>
        <end position="333"/>
    </location>
</feature>
<organism evidence="7 8">
    <name type="scientific">Haloactinopolyspora alba</name>
    <dbReference type="NCBI Taxonomy" id="648780"/>
    <lineage>
        <taxon>Bacteria</taxon>
        <taxon>Bacillati</taxon>
        <taxon>Actinomycetota</taxon>
        <taxon>Actinomycetes</taxon>
        <taxon>Jiangellales</taxon>
        <taxon>Jiangellaceae</taxon>
        <taxon>Haloactinopolyspora</taxon>
    </lineage>
</organism>
<evidence type="ECO:0000256" key="5">
    <source>
        <dbReference type="ARBA" id="ARBA00023136"/>
    </source>
</evidence>
<dbReference type="AlphaFoldDB" id="A0A2P8E5D4"/>
<keyword evidence="2" id="KW-1003">Cell membrane</keyword>
<accession>A0A2P8E5D4</accession>
<evidence type="ECO:0000313" key="8">
    <source>
        <dbReference type="Proteomes" id="UP000243528"/>
    </source>
</evidence>
<dbReference type="InterPro" id="IPR001851">
    <property type="entry name" value="ABC_transp_permease"/>
</dbReference>
<gene>
    <name evidence="7" type="ORF">CLV30_105160</name>
</gene>
<feature type="transmembrane region" description="Helical" evidence="6">
    <location>
        <begin position="118"/>
        <end position="139"/>
    </location>
</feature>
<evidence type="ECO:0000256" key="4">
    <source>
        <dbReference type="ARBA" id="ARBA00022989"/>
    </source>
</evidence>
<evidence type="ECO:0000256" key="6">
    <source>
        <dbReference type="SAM" id="Phobius"/>
    </source>
</evidence>
<evidence type="ECO:0000256" key="1">
    <source>
        <dbReference type="ARBA" id="ARBA00004651"/>
    </source>
</evidence>
<feature type="transmembrane region" description="Helical" evidence="6">
    <location>
        <begin position="37"/>
        <end position="57"/>
    </location>
</feature>